<proteinExistence type="predicted"/>
<gene>
    <name evidence="2" type="ORF">FM125_10795</name>
</gene>
<evidence type="ECO:0000313" key="3">
    <source>
        <dbReference type="Proteomes" id="UP000196230"/>
    </source>
</evidence>
<reference evidence="2 3" key="1">
    <citation type="submission" date="2017-02" db="EMBL/GenBank/DDBJ databases">
        <authorList>
            <person name="Peterson S.W."/>
        </authorList>
    </citation>
    <scope>NUCLEOTIDE SEQUENCE [LARGE SCALE GENOMIC DNA]</scope>
    <source>
        <strain evidence="2 3">2B3F</strain>
    </source>
</reference>
<dbReference type="EMBL" id="FUKP01000067">
    <property type="protein sequence ID" value="SJN35686.1"/>
    <property type="molecule type" value="Genomic_DNA"/>
</dbReference>
<dbReference type="InterPro" id="IPR006311">
    <property type="entry name" value="TAT_signal"/>
</dbReference>
<keyword evidence="1" id="KW-0732">Signal</keyword>
<protein>
    <submittedName>
        <fullName evidence="2">Uncharacterized protein</fullName>
    </submittedName>
</protein>
<dbReference type="AlphaFoldDB" id="A0A1R4JUI8"/>
<dbReference type="Proteomes" id="UP000196230">
    <property type="component" value="Unassembled WGS sequence"/>
</dbReference>
<dbReference type="RefSeq" id="WP_087134595.1">
    <property type="nucleotide sequence ID" value="NZ_FUKP01000067.1"/>
</dbReference>
<name>A0A1R4JUI8_9MICC</name>
<dbReference type="PROSITE" id="PS51318">
    <property type="entry name" value="TAT"/>
    <property type="match status" value="1"/>
</dbReference>
<sequence length="224" mass="23820">MNEMTPTTASQSLRTSRRTVLTASAWSAGAVALATSAPAAAASTVPVGPTDLSVELLDPTTDPDTWAYVTDQPVYAFGSTSTERFRASAPSAMVITNLGPNAAENPAGTLDTRMMNYDYDAASSTLNYTLVDSPMAEVQFSPSGTAARSWTWTYLGTLAPGESVSIPLRYTVGSGLGSILTAAFSQYRYNLFMSATVQDTVNQENNLSEKVGYFPGTFNSRPEF</sequence>
<organism evidence="2 3">
    <name type="scientific">Micrococcus lylae</name>
    <dbReference type="NCBI Taxonomy" id="1273"/>
    <lineage>
        <taxon>Bacteria</taxon>
        <taxon>Bacillati</taxon>
        <taxon>Actinomycetota</taxon>
        <taxon>Actinomycetes</taxon>
        <taxon>Micrococcales</taxon>
        <taxon>Micrococcaceae</taxon>
        <taxon>Micrococcus</taxon>
    </lineage>
</organism>
<evidence type="ECO:0000256" key="1">
    <source>
        <dbReference type="SAM" id="SignalP"/>
    </source>
</evidence>
<evidence type="ECO:0000313" key="2">
    <source>
        <dbReference type="EMBL" id="SJN35686.1"/>
    </source>
</evidence>
<accession>A0A1R4JUI8</accession>
<feature type="signal peptide" evidence="1">
    <location>
        <begin position="1"/>
        <end position="41"/>
    </location>
</feature>
<feature type="chain" id="PRO_5013386044" evidence="1">
    <location>
        <begin position="42"/>
        <end position="224"/>
    </location>
</feature>